<dbReference type="GO" id="GO:0000166">
    <property type="term" value="F:nucleotide binding"/>
    <property type="evidence" value="ECO:0007669"/>
    <property type="project" value="InterPro"/>
</dbReference>
<proteinExistence type="predicted"/>
<name>A0A9E7SWC5_9EURY</name>
<feature type="domain" description="GFO/IDH/MocA-like oxidoreductase" evidence="2">
    <location>
        <begin position="131"/>
        <end position="255"/>
    </location>
</feature>
<feature type="domain" description="Gfo/Idh/MocA-like oxidoreductase N-terminal" evidence="1">
    <location>
        <begin position="4"/>
        <end position="123"/>
    </location>
</feature>
<dbReference type="Proteomes" id="UP001056855">
    <property type="component" value="Chromosome"/>
</dbReference>
<reference evidence="3" key="1">
    <citation type="submission" date="2022-06" db="EMBL/GenBank/DDBJ databases">
        <title>Diverse halophilic archaea isolated from saline environments.</title>
        <authorList>
            <person name="Cui H.-L."/>
        </authorList>
    </citation>
    <scope>NUCLEOTIDE SEQUENCE</scope>
    <source>
        <strain evidence="3">WLHS1</strain>
    </source>
</reference>
<dbReference type="PANTHER" id="PTHR43377">
    <property type="entry name" value="BILIVERDIN REDUCTASE A"/>
    <property type="match status" value="1"/>
</dbReference>
<dbReference type="SUPFAM" id="SSF55347">
    <property type="entry name" value="Glyceraldehyde-3-phosphate dehydrogenase-like, C-terminal domain"/>
    <property type="match status" value="1"/>
</dbReference>
<evidence type="ECO:0000259" key="2">
    <source>
        <dbReference type="Pfam" id="PF22725"/>
    </source>
</evidence>
<dbReference type="EMBL" id="CP100355">
    <property type="protein sequence ID" value="UTF54897.1"/>
    <property type="molecule type" value="Genomic_DNA"/>
</dbReference>
<dbReference type="SUPFAM" id="SSF51735">
    <property type="entry name" value="NAD(P)-binding Rossmann-fold domains"/>
    <property type="match status" value="1"/>
</dbReference>
<protein>
    <submittedName>
        <fullName evidence="3">Gfo/Idh/MocA family oxidoreductase</fullName>
    </submittedName>
</protein>
<dbReference type="AlphaFoldDB" id="A0A9E7SWC5"/>
<dbReference type="Gene3D" id="3.40.50.720">
    <property type="entry name" value="NAD(P)-binding Rossmann-like Domain"/>
    <property type="match status" value="1"/>
</dbReference>
<dbReference type="InterPro" id="IPR036291">
    <property type="entry name" value="NAD(P)-bd_dom_sf"/>
</dbReference>
<organism evidence="3 4">
    <name type="scientific">Natronosalvus rutilus</name>
    <dbReference type="NCBI Taxonomy" id="2953753"/>
    <lineage>
        <taxon>Archaea</taxon>
        <taxon>Methanobacteriati</taxon>
        <taxon>Methanobacteriota</taxon>
        <taxon>Stenosarchaea group</taxon>
        <taxon>Halobacteria</taxon>
        <taxon>Halobacteriales</taxon>
        <taxon>Natrialbaceae</taxon>
        <taxon>Natronosalvus</taxon>
    </lineage>
</organism>
<dbReference type="PANTHER" id="PTHR43377:SF1">
    <property type="entry name" value="BILIVERDIN REDUCTASE A"/>
    <property type="match status" value="1"/>
</dbReference>
<dbReference type="InterPro" id="IPR055170">
    <property type="entry name" value="GFO_IDH_MocA-like_dom"/>
</dbReference>
<dbReference type="Pfam" id="PF22725">
    <property type="entry name" value="GFO_IDH_MocA_C3"/>
    <property type="match status" value="1"/>
</dbReference>
<evidence type="ECO:0000313" key="4">
    <source>
        <dbReference type="Proteomes" id="UP001056855"/>
    </source>
</evidence>
<dbReference type="Gene3D" id="3.30.360.10">
    <property type="entry name" value="Dihydrodipicolinate Reductase, domain 2"/>
    <property type="match status" value="1"/>
</dbReference>
<accession>A0A9E7SWC5</accession>
<dbReference type="RefSeq" id="WP_254159621.1">
    <property type="nucleotide sequence ID" value="NZ_CP100355.1"/>
</dbReference>
<dbReference type="Pfam" id="PF01408">
    <property type="entry name" value="GFO_IDH_MocA"/>
    <property type="match status" value="1"/>
</dbReference>
<gene>
    <name evidence="3" type="ORF">NGM29_06475</name>
</gene>
<sequence length="342" mass="37220">MVIGIGVIGLGGLAHVESDHLDSMPEVDLVGGADSFEAARDAFESAYRVPTYPNYQTLLENHEDQLDAALIVTPHTLHYEHASACLERDLHVFVEKPMVTAVADAIDLVETAADRDLVLQVGYQRHFHPAFQEIRRVVSSGRIGTPHTVSCSLDQEWVTNHEGTWRVNPDLSGGGQLYDTGSHLFDALLWMTNSTPKTVTAQVEFVKPGIDVNSALTMTLDRDGETIRSGISVSGDGIANSPFETYAIWGTDGRLTYRDDRLTIVEKGRATYRATITEGAETQTLTRKKLENFVASIHGDVEPAVPGDVGLQITALTEAIYEAAEDGCSVDVQTILAEPQDS</sequence>
<dbReference type="InterPro" id="IPR000683">
    <property type="entry name" value="Gfo/Idh/MocA-like_OxRdtase_N"/>
</dbReference>
<evidence type="ECO:0000313" key="3">
    <source>
        <dbReference type="EMBL" id="UTF54897.1"/>
    </source>
</evidence>
<dbReference type="KEGG" id="sawl:NGM29_06475"/>
<keyword evidence="4" id="KW-1185">Reference proteome</keyword>
<evidence type="ECO:0000259" key="1">
    <source>
        <dbReference type="Pfam" id="PF01408"/>
    </source>
</evidence>
<dbReference type="InterPro" id="IPR051450">
    <property type="entry name" value="Gfo/Idh/MocA_Oxidoreductases"/>
</dbReference>
<dbReference type="GeneID" id="73289675"/>